<evidence type="ECO:0000256" key="5">
    <source>
        <dbReference type="ARBA" id="ARBA00012574"/>
    </source>
</evidence>
<organism evidence="13">
    <name type="scientific">Eremomyces bilateralis CBS 781.70</name>
    <dbReference type="NCBI Taxonomy" id="1392243"/>
    <lineage>
        <taxon>Eukaryota</taxon>
        <taxon>Fungi</taxon>
        <taxon>Dikarya</taxon>
        <taxon>Ascomycota</taxon>
        <taxon>Pezizomycotina</taxon>
        <taxon>Dothideomycetes</taxon>
        <taxon>Dothideomycetes incertae sedis</taxon>
        <taxon>Eremomycetales</taxon>
        <taxon>Eremomycetaceae</taxon>
        <taxon>Eremomyces</taxon>
    </lineage>
</organism>
<dbReference type="GO" id="GO:0006508">
    <property type="term" value="P:proteolysis"/>
    <property type="evidence" value="ECO:0007669"/>
    <property type="project" value="TreeGrafter"/>
</dbReference>
<evidence type="ECO:0000259" key="12">
    <source>
        <dbReference type="SMART" id="SM01011"/>
    </source>
</evidence>
<keyword evidence="7" id="KW-0479">Metal-binding</keyword>
<evidence type="ECO:0000256" key="6">
    <source>
        <dbReference type="ARBA" id="ARBA00022438"/>
    </source>
</evidence>
<sequence length="497" mass="55346">MHRIRSYARTVCLPPVIRCGNAAIRRSAVNPLRRRPYSSYISAADLQFGQPLHETHPHLLQLGELTPGISALEYAQRRAKLAAILPKGAVAIIPSADVKYRSGAVFYEFHQDPDFYYLTGFNEPESLAIIEKTGDGAEHNFHLYVRPKDPRSELWEGARSGIEAAQDVFNADESGDIDGVGKFLPAMIKSATCVYTDLPKSIEPRTRFSKYLSGWKRNHGAVFDGALSQNASGVSPLRPHLSKLRVFKSEAEIELMRKVGKQSGRAITEAMRQSFSGEKSLWSFLEYQFQSNGLDGAAYVPVVAGGQNGLSIHYVRNDDVFSGDELVLVDAGGKYGNYITDITRTWPVNGKFSAAQRDLYEVVLRTQRTCVSLCRANAELSLDRLHRIAEESLMDGLQQLGFNLKGNAKETLFPHHLGHYIGLDVHDSPGYLRNAPLQPSQCVTIEPGIYVPDDERWPEAFRGIGIRIEDSICVQEEHPYVLTTEAVKEVVDIEALR</sequence>
<dbReference type="GO" id="GO:0005739">
    <property type="term" value="C:mitochondrion"/>
    <property type="evidence" value="ECO:0007669"/>
    <property type="project" value="TreeGrafter"/>
</dbReference>
<feature type="domain" description="Aminopeptidase P N-terminal" evidence="12">
    <location>
        <begin position="69"/>
        <end position="205"/>
    </location>
</feature>
<keyword evidence="6" id="KW-0645">Protease</keyword>
<dbReference type="CDD" id="cd01087">
    <property type="entry name" value="Prolidase"/>
    <property type="match status" value="1"/>
</dbReference>
<dbReference type="SUPFAM" id="SSF55920">
    <property type="entry name" value="Creatinase/aminopeptidase"/>
    <property type="match status" value="1"/>
</dbReference>
<keyword evidence="8" id="KW-0378">Hydrolase</keyword>
<evidence type="ECO:0000313" key="13">
    <source>
        <dbReference type="EMBL" id="KAF1813419.1"/>
    </source>
</evidence>
<evidence type="ECO:0000256" key="9">
    <source>
        <dbReference type="ARBA" id="ARBA00023049"/>
    </source>
</evidence>
<dbReference type="GO" id="GO:0030145">
    <property type="term" value="F:manganese ion binding"/>
    <property type="evidence" value="ECO:0007669"/>
    <property type="project" value="InterPro"/>
</dbReference>
<dbReference type="Pfam" id="PF05195">
    <property type="entry name" value="AMP_N"/>
    <property type="match status" value="1"/>
</dbReference>
<evidence type="ECO:0000256" key="7">
    <source>
        <dbReference type="ARBA" id="ARBA00022723"/>
    </source>
</evidence>
<dbReference type="Gene3D" id="3.90.230.10">
    <property type="entry name" value="Creatinase/methionine aminopeptidase superfamily"/>
    <property type="match status" value="1"/>
</dbReference>
<keyword evidence="14" id="KW-1185">Reference proteome</keyword>
<dbReference type="EMBL" id="ML975155">
    <property type="protein sequence ID" value="KAF1813419.1"/>
    <property type="molecule type" value="Genomic_DNA"/>
</dbReference>
<comment type="cofactor">
    <cofactor evidence="2">
        <name>Mn(2+)</name>
        <dbReference type="ChEBI" id="CHEBI:29035"/>
    </cofactor>
</comment>
<keyword evidence="6" id="KW-0031">Aminopeptidase</keyword>
<dbReference type="GeneID" id="54419870"/>
<evidence type="ECO:0000313" key="15">
    <source>
        <dbReference type="RefSeq" id="XP_033535050.1"/>
    </source>
</evidence>
<evidence type="ECO:0000256" key="11">
    <source>
        <dbReference type="ARBA" id="ARBA00030849"/>
    </source>
</evidence>
<reference evidence="15" key="3">
    <citation type="submission" date="2025-04" db="UniProtKB">
        <authorList>
            <consortium name="RefSeq"/>
        </authorList>
    </citation>
    <scope>IDENTIFICATION</scope>
    <source>
        <strain evidence="15">CBS 781.70</strain>
    </source>
</reference>
<dbReference type="SUPFAM" id="SSF53092">
    <property type="entry name" value="Creatinase/prolidase N-terminal domain"/>
    <property type="match status" value="1"/>
</dbReference>
<name>A0A6G1G6F7_9PEZI</name>
<dbReference type="GO" id="GO:0070006">
    <property type="term" value="F:metalloaminopeptidase activity"/>
    <property type="evidence" value="ECO:0007669"/>
    <property type="project" value="InterPro"/>
</dbReference>
<keyword evidence="9" id="KW-0482">Metalloprotease</keyword>
<dbReference type="Proteomes" id="UP000504638">
    <property type="component" value="Unplaced"/>
</dbReference>
<dbReference type="Gene3D" id="3.40.350.10">
    <property type="entry name" value="Creatinase/prolidase N-terminal domain"/>
    <property type="match status" value="1"/>
</dbReference>
<dbReference type="EC" id="3.4.11.9" evidence="5"/>
<proteinExistence type="inferred from homology"/>
<dbReference type="InterPro" id="IPR007865">
    <property type="entry name" value="Aminopep_P_N"/>
</dbReference>
<reference evidence="15" key="2">
    <citation type="submission" date="2020-04" db="EMBL/GenBank/DDBJ databases">
        <authorList>
            <consortium name="NCBI Genome Project"/>
        </authorList>
    </citation>
    <scope>NUCLEOTIDE SEQUENCE</scope>
    <source>
        <strain evidence="15">CBS 781.70</strain>
    </source>
</reference>
<dbReference type="InterPro" id="IPR029149">
    <property type="entry name" value="Creatin/AminoP/Spt16_N"/>
</dbReference>
<comment type="function">
    <text evidence="3">Catalyzes the removal of a penultimate prolyl residue from the N-termini of peptides.</text>
</comment>
<evidence type="ECO:0000313" key="14">
    <source>
        <dbReference type="Proteomes" id="UP000504638"/>
    </source>
</evidence>
<dbReference type="PANTHER" id="PTHR43226:SF4">
    <property type="entry name" value="XAA-PRO AMINOPEPTIDASE 3"/>
    <property type="match status" value="1"/>
</dbReference>
<dbReference type="Pfam" id="PF00557">
    <property type="entry name" value="Peptidase_M24"/>
    <property type="match status" value="1"/>
</dbReference>
<evidence type="ECO:0000256" key="4">
    <source>
        <dbReference type="ARBA" id="ARBA00008766"/>
    </source>
</evidence>
<dbReference type="InterPro" id="IPR052433">
    <property type="entry name" value="X-Pro_dipept-like"/>
</dbReference>
<keyword evidence="10" id="KW-0464">Manganese</keyword>
<accession>A0A6G1G6F7</accession>
<dbReference type="OrthoDB" id="4215474at2759"/>
<gene>
    <name evidence="13 15" type="ORF">P152DRAFT_457780</name>
</gene>
<reference evidence="13 15" key="1">
    <citation type="submission" date="2020-01" db="EMBL/GenBank/DDBJ databases">
        <authorList>
            <consortium name="DOE Joint Genome Institute"/>
            <person name="Haridas S."/>
            <person name="Albert R."/>
            <person name="Binder M."/>
            <person name="Bloem J."/>
            <person name="Labutti K."/>
            <person name="Salamov A."/>
            <person name="Andreopoulos B."/>
            <person name="Baker S.E."/>
            <person name="Barry K."/>
            <person name="Bills G."/>
            <person name="Bluhm B.H."/>
            <person name="Cannon C."/>
            <person name="Castanera R."/>
            <person name="Culley D.E."/>
            <person name="Daum C."/>
            <person name="Ezra D."/>
            <person name="Gonzalez J.B."/>
            <person name="Henrissat B."/>
            <person name="Kuo A."/>
            <person name="Liang C."/>
            <person name="Lipzen A."/>
            <person name="Lutzoni F."/>
            <person name="Magnuson J."/>
            <person name="Mondo S."/>
            <person name="Nolan M."/>
            <person name="Ohm R."/>
            <person name="Pangilinan J."/>
            <person name="Park H.-J."/>
            <person name="Ramirez L."/>
            <person name="Alfaro M."/>
            <person name="Sun H."/>
            <person name="Tritt A."/>
            <person name="Yoshinaga Y."/>
            <person name="Zwiers L.-H."/>
            <person name="Turgeon B.G."/>
            <person name="Goodwin S.B."/>
            <person name="Spatafora J.W."/>
            <person name="Crous P.W."/>
            <person name="Grigoriev I.V."/>
        </authorList>
    </citation>
    <scope>NUCLEOTIDE SEQUENCE</scope>
    <source>
        <strain evidence="13 15">CBS 781.70</strain>
    </source>
</reference>
<comment type="catalytic activity">
    <reaction evidence="1">
        <text>Release of any N-terminal amino acid, including proline, that is linked to proline, even from a dipeptide or tripeptide.</text>
        <dbReference type="EC" id="3.4.11.9"/>
    </reaction>
</comment>
<dbReference type="InterPro" id="IPR000994">
    <property type="entry name" value="Pept_M24"/>
</dbReference>
<evidence type="ECO:0000256" key="8">
    <source>
        <dbReference type="ARBA" id="ARBA00022801"/>
    </source>
</evidence>
<dbReference type="InterPro" id="IPR036005">
    <property type="entry name" value="Creatinase/aminopeptidase-like"/>
</dbReference>
<dbReference type="SMART" id="SM01011">
    <property type="entry name" value="AMP_N"/>
    <property type="match status" value="1"/>
</dbReference>
<dbReference type="AlphaFoldDB" id="A0A6G1G6F7"/>
<comment type="similarity">
    <text evidence="4">Belongs to the peptidase M24B family.</text>
</comment>
<evidence type="ECO:0000256" key="1">
    <source>
        <dbReference type="ARBA" id="ARBA00001424"/>
    </source>
</evidence>
<protein>
    <recommendedName>
        <fullName evidence="5">Xaa-Pro aminopeptidase</fullName>
        <ecNumber evidence="5">3.4.11.9</ecNumber>
    </recommendedName>
    <alternativeName>
        <fullName evidence="11">Aminoacylproline aminopeptidase</fullName>
    </alternativeName>
</protein>
<evidence type="ECO:0000256" key="10">
    <source>
        <dbReference type="ARBA" id="ARBA00023211"/>
    </source>
</evidence>
<dbReference type="PANTHER" id="PTHR43226">
    <property type="entry name" value="XAA-PRO AMINOPEPTIDASE 3"/>
    <property type="match status" value="1"/>
</dbReference>
<evidence type="ECO:0000256" key="2">
    <source>
        <dbReference type="ARBA" id="ARBA00001936"/>
    </source>
</evidence>
<dbReference type="RefSeq" id="XP_033535050.1">
    <property type="nucleotide sequence ID" value="XM_033679300.1"/>
</dbReference>
<evidence type="ECO:0000256" key="3">
    <source>
        <dbReference type="ARBA" id="ARBA00002443"/>
    </source>
</evidence>